<evidence type="ECO:0000313" key="2">
    <source>
        <dbReference type="Proteomes" id="UP000677515"/>
    </source>
</evidence>
<proteinExistence type="predicted"/>
<accession>A0ABM7MZS1</accession>
<gene>
    <name evidence="1" type="ORF">ERHA53_19930</name>
</gene>
<name>A0ABM7MZS1_ERWRD</name>
<dbReference type="EMBL" id="AP024329">
    <property type="protein sequence ID" value="BCQ34650.1"/>
    <property type="molecule type" value="Genomic_DNA"/>
</dbReference>
<sequence>MSQRHKINHASLEFDFTGFADAETFELRAAQWVVQQFLPVMEAVFDEVCPEQQILVIDTLTLDLGELNAKTFYRQAPEKLKHSLEAALRSQLHIAMQTYQATPVAAPHRVQVLSQQQQRWNVLWQFLSTGALPWSVPGEQPLESLGLSDMLTGDPARLVNALNTTSRPEQILRRIVEQFPASHIAALFPSLAPAQQWEMMSLLLAHPESRQGDLTDRLALAWFTRFTQLLAQHNLAPLRPDWERLIHRFAPQLIKALYERHTDSQLPGCLVHDLTEAERLLLLSVLTPQEYPFLSAILRVPDWWQVKSPAGLSSRDAHATQASSPEKSVALLPAAQLHPHLWLFTLQYLLNDRGSAFNRQSYMAGLIVRMANSQNQKADTLLASLIATLNNTTIDSALREQLLHLLHTLAPVIASPAFLNAADKQEVADTRLPVSTPAGAEPDEANLSSRAVPLRHINELVIALCSGEEHQLMRYWPPLSSPFAALLRWCGQLEYVRRHWSETYSDRTLLALAEALEPLATPLIRILIVQHRLFAPENATATNRTTAMSLWQFTFAFLIVESGGGFNPKSYLRSLIQRMASWRNISYINQLEALRRRVITAGDFSLSGVTLSHLLHELAPSRLPEKSVQPDDPSPAFFRLSLSPSLIGGLSLAQLADIEEIITTLQSASQIQWNTHIHHWQRDHGKRLPLLIVSLGRSLSVLTRWVTHFDDPALFTLTAIINSHAAETVRTVIRESHTISRAISHASNPPDTSNTRNALWELTLHYLISRRGSEFNQYQYLLNITEQLSSRYQIGVEVFIYEWLSLSDSGFLWRQQLIDLVEHHQRPPATAPQLLTAILSDTHVLAISQQQHALLQRYAAINASAIATQLQTWDTPQLTRLVHIMQPQLSERMIALLPLLLAIVHHFTLSRHWFYPLLLSHQCPATPEQWLQQLLRQIYRHPASPDRTHYQQLQQLVLSSNDIHQHPAERRRWLDSLLPEDALREALQLWFEGKAPAPAQGLLTGLAQHSLLPWLQRTLANPRHMQRWLEEVSAETHQAMLFPTLTSAALALLALRQAFCQLFESPKQGEYLFWQTLYRQHWLKGMAMTGDRFMQDVLIGLTPLWRTHTHQDKASDDTSVAALIGRLLPLISSTSQRKTLIHIASLGEQKPPAKAPWVSHLNHQQQDIKQLIEAIDMTEKDERKSAGIPWEKPQDNAEVSAEPITVYNAGLVIAAPYISMLFQKLALTDGRNFVDPQAQLQALFCLQWMTNHTNSAPEYQLLLNKVLCGIAPSTAIPQQVALPEGAETLIEGLLTAIIAHWKVLGKTSISGLQTTFIQREGMLTFTPNHWQLNVIPATFDMLLAQLPWSFQTIKYPWMDIPLFVSWR</sequence>
<protein>
    <recommendedName>
        <fullName evidence="3">Virulence plasmid A protein</fullName>
    </recommendedName>
</protein>
<dbReference type="RefSeq" id="WP_212816056.1">
    <property type="nucleotide sequence ID" value="NZ_AP024329.1"/>
</dbReference>
<organism evidence="1 2">
    <name type="scientific">Erwinia rhapontici</name>
    <name type="common">Pectobacterium rhapontici</name>
    <dbReference type="NCBI Taxonomy" id="55212"/>
    <lineage>
        <taxon>Bacteria</taxon>
        <taxon>Pseudomonadati</taxon>
        <taxon>Pseudomonadota</taxon>
        <taxon>Gammaproteobacteria</taxon>
        <taxon>Enterobacterales</taxon>
        <taxon>Erwiniaceae</taxon>
        <taxon>Erwinia</taxon>
    </lineage>
</organism>
<dbReference type="InterPro" id="IPR045538">
    <property type="entry name" value="CIS_TMP"/>
</dbReference>
<reference evidence="1 2" key="1">
    <citation type="submission" date="2021-01" db="EMBL/GenBank/DDBJ databases">
        <title>Complete genome sequence of Erwinia rhapontici MAFF 311153.</title>
        <authorList>
            <person name="Morohoshi T."/>
            <person name="Someya N."/>
        </authorList>
    </citation>
    <scope>NUCLEOTIDE SEQUENCE [LARGE SCALE GENOMIC DNA]</scope>
    <source>
        <strain evidence="1 2">MAFF 311153</strain>
    </source>
</reference>
<evidence type="ECO:0000313" key="1">
    <source>
        <dbReference type="EMBL" id="BCQ34650.1"/>
    </source>
</evidence>
<dbReference type="Pfam" id="PF19268">
    <property type="entry name" value="CIS_TMP"/>
    <property type="match status" value="2"/>
</dbReference>
<evidence type="ECO:0008006" key="3">
    <source>
        <dbReference type="Google" id="ProtNLM"/>
    </source>
</evidence>
<keyword evidence="2" id="KW-1185">Reference proteome</keyword>
<dbReference type="Proteomes" id="UP000677515">
    <property type="component" value="Chromosome"/>
</dbReference>